<evidence type="ECO:0000313" key="2">
    <source>
        <dbReference type="Proteomes" id="UP001500390"/>
    </source>
</evidence>
<protein>
    <submittedName>
        <fullName evidence="1">Uncharacterized protein</fullName>
    </submittedName>
</protein>
<reference evidence="2" key="1">
    <citation type="journal article" date="2019" name="Int. J. Syst. Evol. Microbiol.">
        <title>The Global Catalogue of Microorganisms (GCM) 10K type strain sequencing project: providing services to taxonomists for standard genome sequencing and annotation.</title>
        <authorList>
            <consortium name="The Broad Institute Genomics Platform"/>
            <consortium name="The Broad Institute Genome Sequencing Center for Infectious Disease"/>
            <person name="Wu L."/>
            <person name="Ma J."/>
        </authorList>
    </citation>
    <scope>NUCLEOTIDE SEQUENCE [LARGE SCALE GENOMIC DNA]</scope>
    <source>
        <strain evidence="2">JCM 17738</strain>
    </source>
</reference>
<dbReference type="Proteomes" id="UP001500390">
    <property type="component" value="Unassembled WGS sequence"/>
</dbReference>
<sequence>MRQVLRVFPDYTADPVWCSEGMVDLDELSISDRLRRDLREWARDWEDQLGRDFRIKERDRYEAWRRHGRLLSRDLARELGPEIEVRYEV</sequence>
<keyword evidence="2" id="KW-1185">Reference proteome</keyword>
<proteinExistence type="predicted"/>
<dbReference type="EMBL" id="BAABFX010000020">
    <property type="protein sequence ID" value="GAA4393012.1"/>
    <property type="molecule type" value="Genomic_DNA"/>
</dbReference>
<dbReference type="RefSeq" id="WP_159903424.1">
    <property type="nucleotide sequence ID" value="NZ_BAABFX010000020.1"/>
</dbReference>
<evidence type="ECO:0000313" key="1">
    <source>
        <dbReference type="EMBL" id="GAA4393012.1"/>
    </source>
</evidence>
<organism evidence="1 2">
    <name type="scientific">Ornithinibacter aureus</name>
    <dbReference type="NCBI Taxonomy" id="622664"/>
    <lineage>
        <taxon>Bacteria</taxon>
        <taxon>Bacillati</taxon>
        <taxon>Actinomycetota</taxon>
        <taxon>Actinomycetes</taxon>
        <taxon>Micrococcales</taxon>
        <taxon>Intrasporangiaceae</taxon>
        <taxon>Ornithinibacter</taxon>
    </lineage>
</organism>
<name>A0ABP8JM54_9MICO</name>
<accession>A0ABP8JM54</accession>
<comment type="caution">
    <text evidence="1">The sequence shown here is derived from an EMBL/GenBank/DDBJ whole genome shotgun (WGS) entry which is preliminary data.</text>
</comment>
<gene>
    <name evidence="1" type="ORF">GCM10023153_12690</name>
</gene>